<feature type="domain" description="Alcohol dehydrogenase-like C-terminal" evidence="4">
    <location>
        <begin position="265"/>
        <end position="366"/>
    </location>
</feature>
<dbReference type="PANTHER" id="PTHR42813:SF2">
    <property type="entry name" value="DEHYDROGENASE, ZINC-CONTAINING, PUTATIVE (AFU_ORTHOLOGUE AFUA_2G02810)-RELATED"/>
    <property type="match status" value="1"/>
</dbReference>
<keyword evidence="3" id="KW-0862">Zinc</keyword>
<organism evidence="6 7">
    <name type="scientific">Phlebiopsis gigantea (strain 11061_1 CR5-6)</name>
    <name type="common">White-rot fungus</name>
    <name type="synonym">Peniophora gigantea</name>
    <dbReference type="NCBI Taxonomy" id="745531"/>
    <lineage>
        <taxon>Eukaryota</taxon>
        <taxon>Fungi</taxon>
        <taxon>Dikarya</taxon>
        <taxon>Basidiomycota</taxon>
        <taxon>Agaricomycotina</taxon>
        <taxon>Agaricomycetes</taxon>
        <taxon>Polyporales</taxon>
        <taxon>Phanerochaetaceae</taxon>
        <taxon>Phlebiopsis</taxon>
    </lineage>
</organism>
<dbReference type="OrthoDB" id="3941538at2759"/>
<dbReference type="HOGENOM" id="CLU_026673_11_3_1"/>
<dbReference type="InterPro" id="IPR011032">
    <property type="entry name" value="GroES-like_sf"/>
</dbReference>
<evidence type="ECO:0000256" key="1">
    <source>
        <dbReference type="ARBA" id="ARBA00001947"/>
    </source>
</evidence>
<dbReference type="PANTHER" id="PTHR42813">
    <property type="entry name" value="ZINC-TYPE ALCOHOL DEHYDROGENASE-LIKE"/>
    <property type="match status" value="1"/>
</dbReference>
<sequence>MDGASQETQKAVKWYPPAYDVRVERVPVPVIEHPDDVIVKIQLSGLCGSDLHVYRGHEGVEKEHIGGHEFVGTVVSMGSSFRPDAVGRPELYSTLKVGDKVVSPFTVSCGECHYCRVGFTCRCTRSILFGTPTLPGGQAQFIRVPWAGGTLFKVDSIAVPSADGSIPHLTNSSLLLMADILPTGAFAALQALQHVKNAPMLTAVPYPFNGYMPNILSAGKPLPLPLEDRILTFAVIGLGPVGVCAAVSLVDMLEDIVQSTRIPYRVVTVDPNESRRDKMQKIATNLSLSQLGTIRVADIPEATQVVGEWTAGIGCNAVLEIVGNNSALSLSYDLVQPFGLISSVGVLQEPPLPFNGRQMFDKNVSFDFGRCPVRSMLPIAAKILLNRQNVFGDVGGECSLIDRVVSLDEAVKSYELFDKGMCGKILFDPWI</sequence>
<gene>
    <name evidence="6" type="ORF">PHLGIDRAFT_107059</name>
</gene>
<dbReference type="GO" id="GO:0046872">
    <property type="term" value="F:metal ion binding"/>
    <property type="evidence" value="ECO:0007669"/>
    <property type="project" value="UniProtKB-KW"/>
</dbReference>
<dbReference type="SUPFAM" id="SSF50129">
    <property type="entry name" value="GroES-like"/>
    <property type="match status" value="1"/>
</dbReference>
<protein>
    <submittedName>
        <fullName evidence="6">Uncharacterized protein</fullName>
    </submittedName>
</protein>
<feature type="domain" description="Alcohol dehydrogenase-like N-terminal" evidence="5">
    <location>
        <begin position="34"/>
        <end position="148"/>
    </location>
</feature>
<keyword evidence="7" id="KW-1185">Reference proteome</keyword>
<dbReference type="Gene3D" id="3.90.180.10">
    <property type="entry name" value="Medium-chain alcohol dehydrogenases, catalytic domain"/>
    <property type="match status" value="1"/>
</dbReference>
<dbReference type="Proteomes" id="UP000053257">
    <property type="component" value="Unassembled WGS sequence"/>
</dbReference>
<evidence type="ECO:0000259" key="5">
    <source>
        <dbReference type="Pfam" id="PF08240"/>
    </source>
</evidence>
<dbReference type="InterPro" id="IPR013149">
    <property type="entry name" value="ADH-like_C"/>
</dbReference>
<dbReference type="SUPFAM" id="SSF51735">
    <property type="entry name" value="NAD(P)-binding Rossmann-fold domains"/>
    <property type="match status" value="1"/>
</dbReference>
<dbReference type="EMBL" id="KN840520">
    <property type="protein sequence ID" value="KIP06330.1"/>
    <property type="molecule type" value="Genomic_DNA"/>
</dbReference>
<reference evidence="6 7" key="1">
    <citation type="journal article" date="2014" name="PLoS Genet.">
        <title>Analysis of the Phlebiopsis gigantea genome, transcriptome and secretome provides insight into its pioneer colonization strategies of wood.</title>
        <authorList>
            <person name="Hori C."/>
            <person name="Ishida T."/>
            <person name="Igarashi K."/>
            <person name="Samejima M."/>
            <person name="Suzuki H."/>
            <person name="Master E."/>
            <person name="Ferreira P."/>
            <person name="Ruiz-Duenas F.J."/>
            <person name="Held B."/>
            <person name="Canessa P."/>
            <person name="Larrondo L.F."/>
            <person name="Schmoll M."/>
            <person name="Druzhinina I.S."/>
            <person name="Kubicek C.P."/>
            <person name="Gaskell J.A."/>
            <person name="Kersten P."/>
            <person name="St John F."/>
            <person name="Glasner J."/>
            <person name="Sabat G."/>
            <person name="Splinter BonDurant S."/>
            <person name="Syed K."/>
            <person name="Yadav J."/>
            <person name="Mgbeahuruike A.C."/>
            <person name="Kovalchuk A."/>
            <person name="Asiegbu F.O."/>
            <person name="Lackner G."/>
            <person name="Hoffmeister D."/>
            <person name="Rencoret J."/>
            <person name="Gutierrez A."/>
            <person name="Sun H."/>
            <person name="Lindquist E."/>
            <person name="Barry K."/>
            <person name="Riley R."/>
            <person name="Grigoriev I.V."/>
            <person name="Henrissat B."/>
            <person name="Kues U."/>
            <person name="Berka R.M."/>
            <person name="Martinez A.T."/>
            <person name="Covert S.F."/>
            <person name="Blanchette R.A."/>
            <person name="Cullen D."/>
        </authorList>
    </citation>
    <scope>NUCLEOTIDE SEQUENCE [LARGE SCALE GENOMIC DNA]</scope>
    <source>
        <strain evidence="6 7">11061_1 CR5-6</strain>
    </source>
</reference>
<accession>A0A0C3S9N2</accession>
<dbReference type="Gene3D" id="3.40.50.720">
    <property type="entry name" value="NAD(P)-binding Rossmann-like Domain"/>
    <property type="match status" value="1"/>
</dbReference>
<evidence type="ECO:0000313" key="6">
    <source>
        <dbReference type="EMBL" id="KIP06330.1"/>
    </source>
</evidence>
<dbReference type="Pfam" id="PF00107">
    <property type="entry name" value="ADH_zinc_N"/>
    <property type="match status" value="1"/>
</dbReference>
<evidence type="ECO:0000313" key="7">
    <source>
        <dbReference type="Proteomes" id="UP000053257"/>
    </source>
</evidence>
<dbReference type="InterPro" id="IPR036291">
    <property type="entry name" value="NAD(P)-bd_dom_sf"/>
</dbReference>
<keyword evidence="2" id="KW-0479">Metal-binding</keyword>
<comment type="cofactor">
    <cofactor evidence="1">
        <name>Zn(2+)</name>
        <dbReference type="ChEBI" id="CHEBI:29105"/>
    </cofactor>
</comment>
<dbReference type="InterPro" id="IPR013154">
    <property type="entry name" value="ADH-like_N"/>
</dbReference>
<name>A0A0C3S9N2_PHLG1</name>
<dbReference type="Pfam" id="PF08240">
    <property type="entry name" value="ADH_N"/>
    <property type="match status" value="1"/>
</dbReference>
<evidence type="ECO:0000259" key="4">
    <source>
        <dbReference type="Pfam" id="PF00107"/>
    </source>
</evidence>
<proteinExistence type="predicted"/>
<evidence type="ECO:0000256" key="2">
    <source>
        <dbReference type="ARBA" id="ARBA00022723"/>
    </source>
</evidence>
<evidence type="ECO:0000256" key="3">
    <source>
        <dbReference type="ARBA" id="ARBA00022833"/>
    </source>
</evidence>
<dbReference type="STRING" id="745531.A0A0C3S9N2"/>
<dbReference type="AlphaFoldDB" id="A0A0C3S9N2"/>